<keyword evidence="18" id="KW-1185">Reference proteome</keyword>
<dbReference type="SMART" id="SM00091">
    <property type="entry name" value="PAS"/>
    <property type="match status" value="1"/>
</dbReference>
<dbReference type="RefSeq" id="WP_380905933.1">
    <property type="nucleotide sequence ID" value="NZ_JBHUEG010000019.1"/>
</dbReference>
<dbReference type="SMART" id="SM00304">
    <property type="entry name" value="HAMP"/>
    <property type="match status" value="1"/>
</dbReference>
<dbReference type="Pfam" id="PF02518">
    <property type="entry name" value="HATPase_c"/>
    <property type="match status" value="1"/>
</dbReference>
<dbReference type="InterPro" id="IPR036097">
    <property type="entry name" value="HisK_dim/P_sf"/>
</dbReference>
<comment type="catalytic activity">
    <reaction evidence="1">
        <text>ATP + protein L-histidine = ADP + protein N-phospho-L-histidine.</text>
        <dbReference type="EC" id="2.7.13.3"/>
    </reaction>
</comment>
<keyword evidence="5" id="KW-0808">Transferase</keyword>
<reference evidence="18" key="1">
    <citation type="journal article" date="2019" name="Int. J. Syst. Evol. Microbiol.">
        <title>The Global Catalogue of Microorganisms (GCM) 10K type strain sequencing project: providing services to taxonomists for standard genome sequencing and annotation.</title>
        <authorList>
            <consortium name="The Broad Institute Genomics Platform"/>
            <consortium name="The Broad Institute Genome Sequencing Center for Infectious Disease"/>
            <person name="Wu L."/>
            <person name="Ma J."/>
        </authorList>
    </citation>
    <scope>NUCLEOTIDE SEQUENCE [LARGE SCALE GENOMIC DNA]</scope>
    <source>
        <strain evidence="18">KCTC 42662</strain>
    </source>
</reference>
<dbReference type="Pfam" id="PF00672">
    <property type="entry name" value="HAMP"/>
    <property type="match status" value="1"/>
</dbReference>
<proteinExistence type="predicted"/>
<evidence type="ECO:0000256" key="9">
    <source>
        <dbReference type="ARBA" id="ARBA00022840"/>
    </source>
</evidence>
<dbReference type="Gene3D" id="3.30.565.10">
    <property type="entry name" value="Histidine kinase-like ATPase, C-terminal domain"/>
    <property type="match status" value="1"/>
</dbReference>
<dbReference type="SUPFAM" id="SSF55874">
    <property type="entry name" value="ATPase domain of HSP90 chaperone/DNA topoisomerase II/histidine kinase"/>
    <property type="match status" value="1"/>
</dbReference>
<evidence type="ECO:0000256" key="11">
    <source>
        <dbReference type="ARBA" id="ARBA00023012"/>
    </source>
</evidence>
<dbReference type="CDD" id="cd00130">
    <property type="entry name" value="PAS"/>
    <property type="match status" value="1"/>
</dbReference>
<dbReference type="GO" id="GO:0005524">
    <property type="term" value="F:ATP binding"/>
    <property type="evidence" value="ECO:0007669"/>
    <property type="project" value="UniProtKB-KW"/>
</dbReference>
<evidence type="ECO:0000259" key="14">
    <source>
        <dbReference type="PROSITE" id="PS50109"/>
    </source>
</evidence>
<gene>
    <name evidence="17" type="ORF">ACFSR5_18370</name>
</gene>
<dbReference type="Gene3D" id="3.30.450.20">
    <property type="entry name" value="PAS domain"/>
    <property type="match status" value="1"/>
</dbReference>
<dbReference type="PANTHER" id="PTHR42878:SF7">
    <property type="entry name" value="SENSOR HISTIDINE KINASE GLRK"/>
    <property type="match status" value="1"/>
</dbReference>
<evidence type="ECO:0000256" key="12">
    <source>
        <dbReference type="ARBA" id="ARBA00023136"/>
    </source>
</evidence>
<evidence type="ECO:0000313" key="18">
    <source>
        <dbReference type="Proteomes" id="UP001597545"/>
    </source>
</evidence>
<evidence type="ECO:0000256" key="13">
    <source>
        <dbReference type="SAM" id="Phobius"/>
    </source>
</evidence>
<evidence type="ECO:0000256" key="5">
    <source>
        <dbReference type="ARBA" id="ARBA00022679"/>
    </source>
</evidence>
<evidence type="ECO:0000256" key="4">
    <source>
        <dbReference type="ARBA" id="ARBA00022553"/>
    </source>
</evidence>
<dbReference type="InterPro" id="IPR035965">
    <property type="entry name" value="PAS-like_dom_sf"/>
</dbReference>
<dbReference type="InterPro" id="IPR003661">
    <property type="entry name" value="HisK_dim/P_dom"/>
</dbReference>
<dbReference type="SMART" id="SM00388">
    <property type="entry name" value="HisKA"/>
    <property type="match status" value="1"/>
</dbReference>
<feature type="domain" description="PAS" evidence="15">
    <location>
        <begin position="227"/>
        <end position="272"/>
    </location>
</feature>
<keyword evidence="10 13" id="KW-1133">Transmembrane helix</keyword>
<comment type="subcellular location">
    <subcellularLocation>
        <location evidence="2">Membrane</location>
        <topology evidence="2">Multi-pass membrane protein</topology>
    </subcellularLocation>
</comment>
<dbReference type="SUPFAM" id="SSF55785">
    <property type="entry name" value="PYP-like sensor domain (PAS domain)"/>
    <property type="match status" value="1"/>
</dbReference>
<keyword evidence="12 13" id="KW-0472">Membrane</keyword>
<dbReference type="InterPro" id="IPR003660">
    <property type="entry name" value="HAMP_dom"/>
</dbReference>
<sequence length="587" mass="65628">MRIKTKLTLGVGLLFAMIALLTVLSANQINKLSNDAKNILADNYNTVDYCRQMLDALNDDISNPQQQKKFRESLTKQTKTITEVGEKEITDSIQADFAQIINNPDDRTLHKTIQKDITSAMLLNMQAIQLKNGVAQKTAENAIYWIAITGTFCFIVAFTLFVNLPSNIANPIRELTESIKQIAAKNYSRRVHFEQHNEFGELAKSFNTMAEKLEEYSSSSLAKLMMEKKRIETLINNMSEPVIGLDENQTILFMNDVALKIAGLQKENVVGKPIHTIAERNDLIKTLIQDLPENETADKRTKSLPIKIYADSKESYFEKEIIPIKITPTGEQTETHIGDVILLQNITPYKELDFAKTNFIATVSHELKTPISSIKMSLQLLENKQIGELNTEQRSLLESITDDTARLLKITGELLNMTQVESGTIQISIVPAEVREMVEYAVNATKAAAEQKQINFEVRIADNLPQVLADNEKTAWVLTNLLSNAIRYSYDNATVYIDVTAADHKVQFSVTDTGKGISPQYLDKIFERYFRIPGTKKEGTGLGLSISKEFIQAQGGDIAVKSDLGAGSTFSFSLNSLQKNKPDNLST</sequence>
<dbReference type="Proteomes" id="UP001597545">
    <property type="component" value="Unassembled WGS sequence"/>
</dbReference>
<comment type="caution">
    <text evidence="17">The sequence shown here is derived from an EMBL/GenBank/DDBJ whole genome shotgun (WGS) entry which is preliminary data.</text>
</comment>
<dbReference type="PRINTS" id="PR00344">
    <property type="entry name" value="BCTRLSENSOR"/>
</dbReference>
<dbReference type="InterPro" id="IPR050351">
    <property type="entry name" value="BphY/WalK/GraS-like"/>
</dbReference>
<dbReference type="Gene3D" id="1.10.287.130">
    <property type="match status" value="1"/>
</dbReference>
<keyword evidence="11" id="KW-0902">Two-component regulatory system</keyword>
<name>A0ABW5KMM7_9SPHI</name>
<feature type="domain" description="HAMP" evidence="16">
    <location>
        <begin position="166"/>
        <end position="218"/>
    </location>
</feature>
<evidence type="ECO:0000256" key="3">
    <source>
        <dbReference type="ARBA" id="ARBA00012438"/>
    </source>
</evidence>
<dbReference type="EC" id="2.7.13.3" evidence="3"/>
<dbReference type="Gene3D" id="6.10.340.10">
    <property type="match status" value="1"/>
</dbReference>
<dbReference type="SUPFAM" id="SSF47384">
    <property type="entry name" value="Homodimeric domain of signal transducing histidine kinase"/>
    <property type="match status" value="1"/>
</dbReference>
<evidence type="ECO:0000256" key="6">
    <source>
        <dbReference type="ARBA" id="ARBA00022692"/>
    </source>
</evidence>
<dbReference type="CDD" id="cd06225">
    <property type="entry name" value="HAMP"/>
    <property type="match status" value="1"/>
</dbReference>
<dbReference type="InterPro" id="IPR004358">
    <property type="entry name" value="Sig_transdc_His_kin-like_C"/>
</dbReference>
<dbReference type="SMART" id="SM00387">
    <property type="entry name" value="HATPase_c"/>
    <property type="match status" value="1"/>
</dbReference>
<evidence type="ECO:0000259" key="15">
    <source>
        <dbReference type="PROSITE" id="PS50112"/>
    </source>
</evidence>
<keyword evidence="8" id="KW-0418">Kinase</keyword>
<keyword evidence="6 13" id="KW-0812">Transmembrane</keyword>
<dbReference type="PROSITE" id="PS50885">
    <property type="entry name" value="HAMP"/>
    <property type="match status" value="1"/>
</dbReference>
<keyword evidence="9 17" id="KW-0067">ATP-binding</keyword>
<evidence type="ECO:0000256" key="1">
    <source>
        <dbReference type="ARBA" id="ARBA00000085"/>
    </source>
</evidence>
<dbReference type="PANTHER" id="PTHR42878">
    <property type="entry name" value="TWO-COMPONENT HISTIDINE KINASE"/>
    <property type="match status" value="1"/>
</dbReference>
<dbReference type="Pfam" id="PF00989">
    <property type="entry name" value="PAS"/>
    <property type="match status" value="1"/>
</dbReference>
<dbReference type="PROSITE" id="PS50109">
    <property type="entry name" value="HIS_KIN"/>
    <property type="match status" value="1"/>
</dbReference>
<keyword evidence="7" id="KW-0547">Nucleotide-binding</keyword>
<evidence type="ECO:0000256" key="8">
    <source>
        <dbReference type="ARBA" id="ARBA00022777"/>
    </source>
</evidence>
<dbReference type="EMBL" id="JBHULR010000020">
    <property type="protein sequence ID" value="MFD2549615.1"/>
    <property type="molecule type" value="Genomic_DNA"/>
</dbReference>
<feature type="domain" description="Histidine kinase" evidence="14">
    <location>
        <begin position="362"/>
        <end position="578"/>
    </location>
</feature>
<dbReference type="SUPFAM" id="SSF158472">
    <property type="entry name" value="HAMP domain-like"/>
    <property type="match status" value="1"/>
</dbReference>
<keyword evidence="4" id="KW-0597">Phosphoprotein</keyword>
<dbReference type="PROSITE" id="PS50112">
    <property type="entry name" value="PAS"/>
    <property type="match status" value="1"/>
</dbReference>
<evidence type="ECO:0000256" key="7">
    <source>
        <dbReference type="ARBA" id="ARBA00022741"/>
    </source>
</evidence>
<dbReference type="InterPro" id="IPR000014">
    <property type="entry name" value="PAS"/>
</dbReference>
<dbReference type="InterPro" id="IPR013767">
    <property type="entry name" value="PAS_fold"/>
</dbReference>
<dbReference type="InterPro" id="IPR005467">
    <property type="entry name" value="His_kinase_dom"/>
</dbReference>
<feature type="transmembrane region" description="Helical" evidence="13">
    <location>
        <begin position="142"/>
        <end position="164"/>
    </location>
</feature>
<dbReference type="CDD" id="cd00082">
    <property type="entry name" value="HisKA"/>
    <property type="match status" value="1"/>
</dbReference>
<evidence type="ECO:0000313" key="17">
    <source>
        <dbReference type="EMBL" id="MFD2549615.1"/>
    </source>
</evidence>
<dbReference type="InterPro" id="IPR036890">
    <property type="entry name" value="HATPase_C_sf"/>
</dbReference>
<protein>
    <recommendedName>
        <fullName evidence="3">histidine kinase</fullName>
        <ecNumber evidence="3">2.7.13.3</ecNumber>
    </recommendedName>
</protein>
<organism evidence="17 18">
    <name type="scientific">Sphingobacterium suaedae</name>
    <dbReference type="NCBI Taxonomy" id="1686402"/>
    <lineage>
        <taxon>Bacteria</taxon>
        <taxon>Pseudomonadati</taxon>
        <taxon>Bacteroidota</taxon>
        <taxon>Sphingobacteriia</taxon>
        <taxon>Sphingobacteriales</taxon>
        <taxon>Sphingobacteriaceae</taxon>
        <taxon>Sphingobacterium</taxon>
    </lineage>
</organism>
<accession>A0ABW5KMM7</accession>
<evidence type="ECO:0000256" key="2">
    <source>
        <dbReference type="ARBA" id="ARBA00004141"/>
    </source>
</evidence>
<dbReference type="Pfam" id="PF00512">
    <property type="entry name" value="HisKA"/>
    <property type="match status" value="1"/>
</dbReference>
<dbReference type="InterPro" id="IPR003594">
    <property type="entry name" value="HATPase_dom"/>
</dbReference>
<evidence type="ECO:0000256" key="10">
    <source>
        <dbReference type="ARBA" id="ARBA00022989"/>
    </source>
</evidence>
<evidence type="ECO:0000259" key="16">
    <source>
        <dbReference type="PROSITE" id="PS50885"/>
    </source>
</evidence>